<reference evidence="1 2" key="1">
    <citation type="submission" date="2024-01" db="EMBL/GenBank/DDBJ databases">
        <title>The genomes of 5 underutilized Papilionoideae crops provide insights into root nodulation and disease resistanc.</title>
        <authorList>
            <person name="Jiang F."/>
        </authorList>
    </citation>
    <scope>NUCLEOTIDE SEQUENCE [LARGE SCALE GENOMIC DNA]</scope>
    <source>
        <strain evidence="1">JINMINGXINNONG_FW02</strain>
        <tissue evidence="1">Leaves</tissue>
    </source>
</reference>
<dbReference type="AlphaFoldDB" id="A0AAN9MKC2"/>
<gene>
    <name evidence="1" type="ORF">VNO80_14768</name>
</gene>
<keyword evidence="2" id="KW-1185">Reference proteome</keyword>
<protein>
    <submittedName>
        <fullName evidence="1">Uncharacterized protein</fullName>
    </submittedName>
</protein>
<name>A0AAN9MKC2_PHACN</name>
<proteinExistence type="predicted"/>
<evidence type="ECO:0000313" key="1">
    <source>
        <dbReference type="EMBL" id="KAK7355511.1"/>
    </source>
</evidence>
<sequence>MFSLLLYCCFIIFYLEPCYRFWLLFLERNEGRHKIMKEILSETQKTSSYVSLLLLTVKIRSWLLYSNCKVGP</sequence>
<dbReference type="EMBL" id="JAYMYR010000006">
    <property type="protein sequence ID" value="KAK7355511.1"/>
    <property type="molecule type" value="Genomic_DNA"/>
</dbReference>
<evidence type="ECO:0000313" key="2">
    <source>
        <dbReference type="Proteomes" id="UP001374584"/>
    </source>
</evidence>
<accession>A0AAN9MKC2</accession>
<comment type="caution">
    <text evidence="1">The sequence shown here is derived from an EMBL/GenBank/DDBJ whole genome shotgun (WGS) entry which is preliminary data.</text>
</comment>
<dbReference type="Proteomes" id="UP001374584">
    <property type="component" value="Unassembled WGS sequence"/>
</dbReference>
<organism evidence="1 2">
    <name type="scientific">Phaseolus coccineus</name>
    <name type="common">Scarlet runner bean</name>
    <name type="synonym">Phaseolus multiflorus</name>
    <dbReference type="NCBI Taxonomy" id="3886"/>
    <lineage>
        <taxon>Eukaryota</taxon>
        <taxon>Viridiplantae</taxon>
        <taxon>Streptophyta</taxon>
        <taxon>Embryophyta</taxon>
        <taxon>Tracheophyta</taxon>
        <taxon>Spermatophyta</taxon>
        <taxon>Magnoliopsida</taxon>
        <taxon>eudicotyledons</taxon>
        <taxon>Gunneridae</taxon>
        <taxon>Pentapetalae</taxon>
        <taxon>rosids</taxon>
        <taxon>fabids</taxon>
        <taxon>Fabales</taxon>
        <taxon>Fabaceae</taxon>
        <taxon>Papilionoideae</taxon>
        <taxon>50 kb inversion clade</taxon>
        <taxon>NPAAA clade</taxon>
        <taxon>indigoferoid/millettioid clade</taxon>
        <taxon>Phaseoleae</taxon>
        <taxon>Phaseolus</taxon>
    </lineage>
</organism>